<dbReference type="InterPro" id="IPR013783">
    <property type="entry name" value="Ig-like_fold"/>
</dbReference>
<dbReference type="NCBIfam" id="TIGR04183">
    <property type="entry name" value="Por_Secre_tail"/>
    <property type="match status" value="1"/>
</dbReference>
<reference evidence="3" key="1">
    <citation type="journal article" date="2019" name="Int. J. Syst. Evol. Microbiol.">
        <title>The Global Catalogue of Microorganisms (GCM) 10K type strain sequencing project: providing services to taxonomists for standard genome sequencing and annotation.</title>
        <authorList>
            <consortium name="The Broad Institute Genomics Platform"/>
            <consortium name="The Broad Institute Genome Sequencing Center for Infectious Disease"/>
            <person name="Wu L."/>
            <person name="Ma J."/>
        </authorList>
    </citation>
    <scope>NUCLEOTIDE SEQUENCE [LARGE SCALE GENOMIC DNA]</scope>
    <source>
        <strain evidence="3">JCM 17924</strain>
    </source>
</reference>
<accession>A0ABP8J348</accession>
<dbReference type="EMBL" id="BAABHA010000008">
    <property type="protein sequence ID" value="GAA4384167.1"/>
    <property type="molecule type" value="Genomic_DNA"/>
</dbReference>
<dbReference type="SUPFAM" id="SSF81296">
    <property type="entry name" value="E set domains"/>
    <property type="match status" value="2"/>
</dbReference>
<evidence type="ECO:0000313" key="3">
    <source>
        <dbReference type="Proteomes" id="UP001500454"/>
    </source>
</evidence>
<dbReference type="Gene3D" id="2.60.40.10">
    <property type="entry name" value="Immunoglobulins"/>
    <property type="match status" value="4"/>
</dbReference>
<proteinExistence type="predicted"/>
<dbReference type="RefSeq" id="WP_345224855.1">
    <property type="nucleotide sequence ID" value="NZ_BAABHA010000008.1"/>
</dbReference>
<dbReference type="SMART" id="SM00429">
    <property type="entry name" value="IPT"/>
    <property type="match status" value="2"/>
</dbReference>
<dbReference type="Pfam" id="PF18962">
    <property type="entry name" value="Por_Secre_tail"/>
    <property type="match status" value="1"/>
</dbReference>
<dbReference type="InterPro" id="IPR026444">
    <property type="entry name" value="Secre_tail"/>
</dbReference>
<comment type="caution">
    <text evidence="2">The sequence shown here is derived from an EMBL/GenBank/DDBJ whole genome shotgun (WGS) entry which is preliminary data.</text>
</comment>
<dbReference type="Proteomes" id="UP001500454">
    <property type="component" value="Unassembled WGS sequence"/>
</dbReference>
<organism evidence="2 3">
    <name type="scientific">Hymenobacter koreensis</name>
    <dbReference type="NCBI Taxonomy" id="1084523"/>
    <lineage>
        <taxon>Bacteria</taxon>
        <taxon>Pseudomonadati</taxon>
        <taxon>Bacteroidota</taxon>
        <taxon>Cytophagia</taxon>
        <taxon>Cytophagales</taxon>
        <taxon>Hymenobacteraceae</taxon>
        <taxon>Hymenobacter</taxon>
    </lineage>
</organism>
<dbReference type="Pfam" id="PF01833">
    <property type="entry name" value="TIG"/>
    <property type="match status" value="2"/>
</dbReference>
<feature type="domain" description="IPT/TIG" evidence="1">
    <location>
        <begin position="217"/>
        <end position="297"/>
    </location>
</feature>
<protein>
    <recommendedName>
        <fullName evidence="1">IPT/TIG domain-containing protein</fullName>
    </recommendedName>
</protein>
<dbReference type="InterPro" id="IPR002909">
    <property type="entry name" value="IPT_dom"/>
</dbReference>
<evidence type="ECO:0000313" key="2">
    <source>
        <dbReference type="EMBL" id="GAA4384167.1"/>
    </source>
</evidence>
<dbReference type="InterPro" id="IPR014756">
    <property type="entry name" value="Ig_E-set"/>
</dbReference>
<dbReference type="NCBIfam" id="NF012200">
    <property type="entry name" value="choice_anch_D"/>
    <property type="match status" value="1"/>
</dbReference>
<name>A0ABP8J348_9BACT</name>
<sequence length="1304" mass="132512">MAVDDFSLTPFTAAPAPSLTATPATLSGFSTTQGTPSAEQSFALSGTTLNGTDVTLTPPANYELSLTSGSGFTTTPLVLTAFNGTSQTVYVRLSGSGSGAQGTAGTPVNITIAGGGDTDGATVALLGTVTVPVPAPTVTSFTPTSGPEGTVVTITGTDFNGATAVAFNGTAATTFSVTNATTISATVPAGATTGSIAVTTPSGTGTSAASFTVTAPGPVITGFSPASGPVGTVVTISGTNLSTVTDVAFGGTAATNVSATATTVTATVAAGTPAGAGAVVLSDGATTYTATGSFTVTAPPTVSTTAATAITFNSATTGGAFTNANGATISSRGVVYGTAPNPRIGGAGVQQLAVAGTASPFTANLTGLTPSTTYYVAAYVVSNLGTVYGADETFATTVSPLLGYDFESATNPDNPSTVAANVSGSAFSRTGVTANAGTGRFNSRDWAVTINAGKYVSFTFSPQSGYQATLTSLAFVDQRSASGNQDYEVRSSLDNFATALQTGTTNGGSKSIALTGFTNITEATPIEFRFYYAVSSTTSTYSVDNVNLFGTVQTAAPAPEIDVTQGGASLPSGTGSYSFPATLVGASSSAASFSILNRGNAFLILTANPRVQVTGANSADFTATQPVNSSIAPNGSQPFSITFTPSAAGTRTATIIIFNNDSNEGSYSFTVTGFGNLPPIQNPAPGTLVLEDDFNYPAGTDLTANGWLEQGAASPNVVVVAHNNAFTNYTIGAVDSTTSRRVQMTTGGQDVFKPFTLPTGATTLYASAIVRVTEARNGDYFLHFSEAGTTVFRGRVFIRTTTGGFQVGLATSGTATYSTQVFDLFKNYQVVLKYEQQGSSNTYSLYMVDGAATEAEPGVPLLTATQTEAGLALNAIALRQGGSSAVTLTLDGLRIATGWGAAVSRPIYTTPGIISAGNYFSLNLNNAGETTLAGPVNLEGALTLTNGRLTTNSTNLLTLYPAATVTGGSGTSFVSGPVARVTLPGAATALFPVGKTTSYRPVTLTIAAQTSTTTYTVEQTEGRSATQTLTGDLRRVSRMRYFTITPDAQPTGFSGSVTLSFEASDQVNDPGAASLVIARNGGSGWENAGRASSTGTANTNAFVSGTLTSGLINAFGEFALASTDADNSQNPLPVSLTAFTAELTKPGTLLRWATAQEKNNDRFEVLRSLDGREFSRLADVKGQGNTSSPSHYSYLDALPAAASTVYYRLRQVDFDGKASLSQVVSVSTEASLPPALYPNPATERVTLAGVGAVQWWVRNALGQVLLQGTAAGSTTLNVADLPAGVYYVETRTGARRHVLKLVKQ</sequence>
<evidence type="ECO:0000259" key="1">
    <source>
        <dbReference type="SMART" id="SM00429"/>
    </source>
</evidence>
<feature type="domain" description="IPT/TIG" evidence="1">
    <location>
        <begin position="135"/>
        <end position="214"/>
    </location>
</feature>
<keyword evidence="3" id="KW-1185">Reference proteome</keyword>
<gene>
    <name evidence="2" type="ORF">GCM10023186_26090</name>
</gene>
<dbReference type="CDD" id="cd00102">
    <property type="entry name" value="IPT"/>
    <property type="match status" value="2"/>
</dbReference>